<dbReference type="GO" id="GO:0046872">
    <property type="term" value="F:metal ion binding"/>
    <property type="evidence" value="ECO:0007669"/>
    <property type="project" value="UniProtKB-KW"/>
</dbReference>
<keyword evidence="1" id="KW-0004">4Fe-4S</keyword>
<dbReference type="PRINTS" id="PR00368">
    <property type="entry name" value="FADPNR"/>
</dbReference>
<dbReference type="Pfam" id="PF12831">
    <property type="entry name" value="FAD_oxidored"/>
    <property type="match status" value="2"/>
</dbReference>
<dbReference type="SUPFAM" id="SSF51905">
    <property type="entry name" value="FAD/NAD(P)-binding domain"/>
    <property type="match status" value="1"/>
</dbReference>
<evidence type="ECO:0008006" key="8">
    <source>
        <dbReference type="Google" id="ProtNLM"/>
    </source>
</evidence>
<keyword evidence="4" id="KW-0408">Iron</keyword>
<evidence type="ECO:0000313" key="6">
    <source>
        <dbReference type="EMBL" id="OGG53583.1"/>
    </source>
</evidence>
<organism evidence="6 7">
    <name type="scientific">Handelsmanbacteria sp. (strain RIFCSPLOWO2_12_FULL_64_10)</name>
    <dbReference type="NCBI Taxonomy" id="1817868"/>
    <lineage>
        <taxon>Bacteria</taxon>
        <taxon>Candidatus Handelsmaniibacteriota</taxon>
    </lineage>
</organism>
<sequence>MATKTIREPAREVPVMAEADVLVVGGGTAGLPAAVAAARAGADVLLVERYGYVGGASSGGLVITLPEDRQGAYTRELEERLVACGGGRRMPEHRDWLVWCPEMLKWMGLRMLEEAGVRMLFHAMAVGAVVEDGAVQGIVVEGKGGRGAVLGKVVVDCTGDADIAALAGARFAKGDGDGRMLDVTMMFLMLGVDEARYLSEKPKTDLPRRMGGVFTRLRPGELNVWGGAMPGIDGTDPWDLTRCENELRKQVVEWVEWARASRPGCESAHLALTSPQLGVRETRRIVGDHVMTKEEWKAGVEFPDHIGYAYEGKSVPYRSLIPQGVENLLVAGRCISTDHETQGPMRIIPPCMVTGHAAGEAAAQAVNDGATPRGLDVGRLQARLRGLGVPFPHSMEEVQR</sequence>
<dbReference type="InterPro" id="IPR039650">
    <property type="entry name" value="HdrA-like"/>
</dbReference>
<keyword evidence="3" id="KW-0560">Oxidoreductase</keyword>
<evidence type="ECO:0000256" key="3">
    <source>
        <dbReference type="ARBA" id="ARBA00023002"/>
    </source>
</evidence>
<keyword evidence="2" id="KW-0479">Metal-binding</keyword>
<dbReference type="EMBL" id="MFKF01000118">
    <property type="protein sequence ID" value="OGG53583.1"/>
    <property type="molecule type" value="Genomic_DNA"/>
</dbReference>
<name>A0A1F6CWQ0_HANXR</name>
<protein>
    <recommendedName>
        <fullName evidence="8">FAD-dependent oxidoreductase</fullName>
    </recommendedName>
</protein>
<reference evidence="6 7" key="1">
    <citation type="journal article" date="2016" name="Nat. Commun.">
        <title>Thousands of microbial genomes shed light on interconnected biogeochemical processes in an aquifer system.</title>
        <authorList>
            <person name="Anantharaman K."/>
            <person name="Brown C.T."/>
            <person name="Hug L.A."/>
            <person name="Sharon I."/>
            <person name="Castelle C.J."/>
            <person name="Probst A.J."/>
            <person name="Thomas B.C."/>
            <person name="Singh A."/>
            <person name="Wilkins M.J."/>
            <person name="Karaoz U."/>
            <person name="Brodie E.L."/>
            <person name="Williams K.H."/>
            <person name="Hubbard S.S."/>
            <person name="Banfield J.F."/>
        </authorList>
    </citation>
    <scope>NUCLEOTIDE SEQUENCE [LARGE SCALE GENOMIC DNA]</scope>
    <source>
        <strain evidence="7">RIFCSPLOWO2_12_FULL_64_10</strain>
    </source>
</reference>
<dbReference type="AlphaFoldDB" id="A0A1F6CWQ0"/>
<proteinExistence type="predicted"/>
<comment type="caution">
    <text evidence="6">The sequence shown here is derived from an EMBL/GenBank/DDBJ whole genome shotgun (WGS) entry which is preliminary data.</text>
</comment>
<dbReference type="GO" id="GO:0016491">
    <property type="term" value="F:oxidoreductase activity"/>
    <property type="evidence" value="ECO:0007669"/>
    <property type="project" value="UniProtKB-KW"/>
</dbReference>
<dbReference type="Gene3D" id="3.50.50.60">
    <property type="entry name" value="FAD/NAD(P)-binding domain"/>
    <property type="match status" value="1"/>
</dbReference>
<dbReference type="PANTHER" id="PTHR43498">
    <property type="entry name" value="FERREDOXIN:COB-COM HETERODISULFIDE REDUCTASE SUBUNIT A"/>
    <property type="match status" value="1"/>
</dbReference>
<evidence type="ECO:0000313" key="7">
    <source>
        <dbReference type="Proteomes" id="UP000178606"/>
    </source>
</evidence>
<evidence type="ECO:0000256" key="5">
    <source>
        <dbReference type="ARBA" id="ARBA00023014"/>
    </source>
</evidence>
<dbReference type="PANTHER" id="PTHR43498:SF1">
    <property type="entry name" value="COB--COM HETERODISULFIDE REDUCTASE IRON-SULFUR SUBUNIT A"/>
    <property type="match status" value="1"/>
</dbReference>
<dbReference type="Proteomes" id="UP000178606">
    <property type="component" value="Unassembled WGS sequence"/>
</dbReference>
<gene>
    <name evidence="6" type="ORF">A3F84_02690</name>
</gene>
<dbReference type="GO" id="GO:0051539">
    <property type="term" value="F:4 iron, 4 sulfur cluster binding"/>
    <property type="evidence" value="ECO:0007669"/>
    <property type="project" value="UniProtKB-KW"/>
</dbReference>
<evidence type="ECO:0000256" key="4">
    <source>
        <dbReference type="ARBA" id="ARBA00023004"/>
    </source>
</evidence>
<dbReference type="InterPro" id="IPR036188">
    <property type="entry name" value="FAD/NAD-bd_sf"/>
</dbReference>
<keyword evidence="5" id="KW-0411">Iron-sulfur</keyword>
<evidence type="ECO:0000256" key="2">
    <source>
        <dbReference type="ARBA" id="ARBA00022723"/>
    </source>
</evidence>
<accession>A0A1F6CWQ0</accession>
<evidence type="ECO:0000256" key="1">
    <source>
        <dbReference type="ARBA" id="ARBA00022485"/>
    </source>
</evidence>